<evidence type="ECO:0000256" key="2">
    <source>
        <dbReference type="ARBA" id="ARBA00008020"/>
    </source>
</evidence>
<dbReference type="InterPro" id="IPR027409">
    <property type="entry name" value="GroEL-like_apical_dom_sf"/>
</dbReference>
<evidence type="ECO:0000313" key="9">
    <source>
        <dbReference type="EMBL" id="KAJ8535476.1"/>
    </source>
</evidence>
<keyword evidence="3" id="KW-0963">Cytoplasm</keyword>
<comment type="subcellular location">
    <subcellularLocation>
        <location evidence="1">Cytoplasm</location>
    </subcellularLocation>
</comment>
<dbReference type="FunFam" id="1.10.560.10:FF:000017">
    <property type="entry name" value="T-complex protein 1 subunit eta"/>
    <property type="match status" value="1"/>
</dbReference>
<gene>
    <name evidence="9" type="ORF">K7X08_023196</name>
</gene>
<dbReference type="PANTHER" id="PTHR11353">
    <property type="entry name" value="CHAPERONIN"/>
    <property type="match status" value="1"/>
</dbReference>
<dbReference type="InterPro" id="IPR002423">
    <property type="entry name" value="Cpn60/GroEL/TCP-1"/>
</dbReference>
<dbReference type="SUPFAM" id="SSF48592">
    <property type="entry name" value="GroEL equatorial domain-like"/>
    <property type="match status" value="1"/>
</dbReference>
<comment type="caution">
    <text evidence="9">The sequence shown here is derived from an EMBL/GenBank/DDBJ whole genome shotgun (WGS) entry which is preliminary data.</text>
</comment>
<dbReference type="GO" id="GO:0140662">
    <property type="term" value="F:ATP-dependent protein folding chaperone"/>
    <property type="evidence" value="ECO:0007669"/>
    <property type="project" value="InterPro"/>
</dbReference>
<keyword evidence="5 8" id="KW-0067">ATP-binding</keyword>
<proteinExistence type="inferred from homology"/>
<dbReference type="OrthoDB" id="1935484at2759"/>
<dbReference type="InterPro" id="IPR027410">
    <property type="entry name" value="TCP-1-like_intermed_sf"/>
</dbReference>
<dbReference type="AlphaFoldDB" id="A0A9Q1LFW8"/>
<reference evidence="10" key="1">
    <citation type="journal article" date="2023" name="Proc. Natl. Acad. Sci. U.S.A.">
        <title>Genomic and structural basis for evolution of tropane alkaloid biosynthesis.</title>
        <authorList>
            <person name="Wanga Y.-J."/>
            <person name="Taina T."/>
            <person name="Yua J.-Y."/>
            <person name="Lia J."/>
            <person name="Xua B."/>
            <person name="Chenc J."/>
            <person name="D'Auriad J.C."/>
            <person name="Huanga J.-P."/>
            <person name="Huanga S.-X."/>
        </authorList>
    </citation>
    <scope>NUCLEOTIDE SEQUENCE [LARGE SCALE GENOMIC DNA]</scope>
    <source>
        <strain evidence="10">cv. KIB-2019</strain>
    </source>
</reference>
<dbReference type="SUPFAM" id="SSF52029">
    <property type="entry name" value="GroEL apical domain-like"/>
    <property type="match status" value="1"/>
</dbReference>
<dbReference type="InterPro" id="IPR027413">
    <property type="entry name" value="GROEL-like_equatorial_sf"/>
</dbReference>
<accession>A0A9Q1LFW8</accession>
<dbReference type="InterPro" id="IPR027417">
    <property type="entry name" value="P-loop_NTPase"/>
</dbReference>
<protein>
    <recommendedName>
        <fullName evidence="7">CCT-eta</fullName>
    </recommendedName>
</protein>
<evidence type="ECO:0000313" key="10">
    <source>
        <dbReference type="Proteomes" id="UP001152561"/>
    </source>
</evidence>
<dbReference type="Pfam" id="PF00118">
    <property type="entry name" value="Cpn60_TCP1"/>
    <property type="match status" value="1"/>
</dbReference>
<dbReference type="Gene3D" id="3.40.50.300">
    <property type="entry name" value="P-loop containing nucleotide triphosphate hydrolases"/>
    <property type="match status" value="1"/>
</dbReference>
<dbReference type="Gene3D" id="3.50.7.10">
    <property type="entry name" value="GroEL"/>
    <property type="match status" value="1"/>
</dbReference>
<evidence type="ECO:0000256" key="1">
    <source>
        <dbReference type="ARBA" id="ARBA00004496"/>
    </source>
</evidence>
<dbReference type="InterPro" id="IPR017998">
    <property type="entry name" value="Chaperone_TCP-1"/>
</dbReference>
<dbReference type="PRINTS" id="PR00304">
    <property type="entry name" value="TCOMPLEXTCP1"/>
</dbReference>
<dbReference type="FunFam" id="3.50.7.10:FF:000006">
    <property type="entry name" value="T-complex protein 1 subunit eta"/>
    <property type="match status" value="1"/>
</dbReference>
<evidence type="ECO:0000256" key="7">
    <source>
        <dbReference type="ARBA" id="ARBA00032221"/>
    </source>
</evidence>
<sequence>MHSKNQIVIYKALRSSGHHDMIQTAELVHQSSTDASSSLLVTALNEGRDVLMDGTLSWIPFVVQTITMARNVHYRMGAGYKVEEDGRDGRIETRHCWLTLMRCTHFNVGDGNLICSYRTASSMAIEKVKELAVSIEGKRLEEKKSLLAKCTATTLSSKLIGGEKDFFASMVVDAVLAIENDDRLNMIGIKKVPGGNMRDSILVNGVAFKKTFSYAGFEQQPKKFVNPKILLLNIELELKSEKENAEIRLSDPAQYLSIFDAEWNIIYDKLDKCVKSGAKLSYRGTFCAGRVAEEDLHWVAAATGGMIQTTVNNIIDEVLGSCEHFEEIQVGNERFNIFSGCLSGKTATIVLRGGADQFIEEAERSLHDAIMIVRRALKNSTVVPGGGAIYMEMSRFLKHHARTIQGKSQLFINFYANALEIIPHQLCDNTGFDATGVLNKLRQKHALPSGEGAPYGVDINTGGIADSFANFVWEPAVVKINAINVATEAACLILSVDEAVNNPKSESAQGEAAAGAMVRGCGRGMRRR</sequence>
<dbReference type="GO" id="GO:0005832">
    <property type="term" value="C:chaperonin-containing T-complex"/>
    <property type="evidence" value="ECO:0007669"/>
    <property type="project" value="UniProtKB-ARBA"/>
</dbReference>
<dbReference type="Proteomes" id="UP001152561">
    <property type="component" value="Unassembled WGS sequence"/>
</dbReference>
<evidence type="ECO:0000256" key="8">
    <source>
        <dbReference type="RuleBase" id="RU004187"/>
    </source>
</evidence>
<evidence type="ECO:0000256" key="5">
    <source>
        <dbReference type="ARBA" id="ARBA00022840"/>
    </source>
</evidence>
<dbReference type="SUPFAM" id="SSF54849">
    <property type="entry name" value="GroEL-intermediate domain like"/>
    <property type="match status" value="1"/>
</dbReference>
<dbReference type="EMBL" id="JAJAGQ010000018">
    <property type="protein sequence ID" value="KAJ8535476.1"/>
    <property type="molecule type" value="Genomic_DNA"/>
</dbReference>
<dbReference type="Gene3D" id="3.30.260.10">
    <property type="entry name" value="TCP-1-like chaperonin intermediate domain"/>
    <property type="match status" value="1"/>
</dbReference>
<keyword evidence="4 8" id="KW-0547">Nucleotide-binding</keyword>
<keyword evidence="10" id="KW-1185">Reference proteome</keyword>
<dbReference type="FunFam" id="3.30.260.10:FF:000022">
    <property type="entry name" value="T-complex protein 1 subunit eta"/>
    <property type="match status" value="1"/>
</dbReference>
<evidence type="ECO:0000256" key="3">
    <source>
        <dbReference type="ARBA" id="ARBA00022490"/>
    </source>
</evidence>
<dbReference type="GO" id="GO:0005524">
    <property type="term" value="F:ATP binding"/>
    <property type="evidence" value="ECO:0007669"/>
    <property type="project" value="UniProtKB-KW"/>
</dbReference>
<comment type="similarity">
    <text evidence="2 8">Belongs to the TCP-1 chaperonin family.</text>
</comment>
<evidence type="ECO:0000256" key="6">
    <source>
        <dbReference type="ARBA" id="ARBA00023186"/>
    </source>
</evidence>
<organism evidence="9 10">
    <name type="scientific">Anisodus acutangulus</name>
    <dbReference type="NCBI Taxonomy" id="402998"/>
    <lineage>
        <taxon>Eukaryota</taxon>
        <taxon>Viridiplantae</taxon>
        <taxon>Streptophyta</taxon>
        <taxon>Embryophyta</taxon>
        <taxon>Tracheophyta</taxon>
        <taxon>Spermatophyta</taxon>
        <taxon>Magnoliopsida</taxon>
        <taxon>eudicotyledons</taxon>
        <taxon>Gunneridae</taxon>
        <taxon>Pentapetalae</taxon>
        <taxon>asterids</taxon>
        <taxon>lamiids</taxon>
        <taxon>Solanales</taxon>
        <taxon>Solanaceae</taxon>
        <taxon>Solanoideae</taxon>
        <taxon>Hyoscyameae</taxon>
        <taxon>Anisodus</taxon>
    </lineage>
</organism>
<dbReference type="Gene3D" id="1.10.560.10">
    <property type="entry name" value="GroEL-like equatorial domain"/>
    <property type="match status" value="1"/>
</dbReference>
<keyword evidence="6 8" id="KW-0143">Chaperone</keyword>
<name>A0A9Q1LFW8_9SOLA</name>
<evidence type="ECO:0000256" key="4">
    <source>
        <dbReference type="ARBA" id="ARBA00022741"/>
    </source>
</evidence>